<gene>
    <name evidence="1" type="ORF">SAMN05421752_10812</name>
</gene>
<protein>
    <submittedName>
        <fullName evidence="1">Uncharacterized protein</fullName>
    </submittedName>
</protein>
<organism evidence="1 2">
    <name type="scientific">Natronorubrum thiooxidans</name>
    <dbReference type="NCBI Taxonomy" id="308853"/>
    <lineage>
        <taxon>Archaea</taxon>
        <taxon>Methanobacteriati</taxon>
        <taxon>Methanobacteriota</taxon>
        <taxon>Stenosarchaea group</taxon>
        <taxon>Halobacteria</taxon>
        <taxon>Halobacteriales</taxon>
        <taxon>Natrialbaceae</taxon>
        <taxon>Natronorubrum</taxon>
    </lineage>
</organism>
<name>A0A1N7FRP2_9EURY</name>
<dbReference type="AlphaFoldDB" id="A0A1N7FRP2"/>
<evidence type="ECO:0000313" key="1">
    <source>
        <dbReference type="EMBL" id="SIS02957.1"/>
    </source>
</evidence>
<dbReference type="Proteomes" id="UP000185936">
    <property type="component" value="Unassembled WGS sequence"/>
</dbReference>
<dbReference type="Gene3D" id="3.30.70.1380">
    <property type="entry name" value="Transcriptional regulatory protein pf0864 domain like"/>
    <property type="match status" value="1"/>
</dbReference>
<dbReference type="Pfam" id="PF01969">
    <property type="entry name" value="Ni_insertion"/>
    <property type="match status" value="1"/>
</dbReference>
<proteinExistence type="predicted"/>
<keyword evidence="2" id="KW-1185">Reference proteome</keyword>
<sequence>MLVSDRSGRDELVKDDIAVLETHLDDTMPEILGWLRETLADSGARDVYLRLILGGRCFRPNTLQWGI</sequence>
<dbReference type="InterPro" id="IPR002822">
    <property type="entry name" value="Ni_insertion"/>
</dbReference>
<evidence type="ECO:0000313" key="2">
    <source>
        <dbReference type="Proteomes" id="UP000185936"/>
    </source>
</evidence>
<accession>A0A1N7FRP2</accession>
<dbReference type="EMBL" id="FTNR01000008">
    <property type="protein sequence ID" value="SIS02957.1"/>
    <property type="molecule type" value="Genomic_DNA"/>
</dbReference>
<reference evidence="2" key="1">
    <citation type="submission" date="2017-01" db="EMBL/GenBank/DDBJ databases">
        <authorList>
            <person name="Varghese N."/>
            <person name="Submissions S."/>
        </authorList>
    </citation>
    <scope>NUCLEOTIDE SEQUENCE [LARGE SCALE GENOMIC DNA]</scope>
    <source>
        <strain evidence="2">type strain: HArc-</strain>
    </source>
</reference>